<name>A0A4U0PJS0_9NEIS</name>
<dbReference type="SUPFAM" id="SSF51735">
    <property type="entry name" value="NAD(P)-binding Rossmann-fold domains"/>
    <property type="match status" value="1"/>
</dbReference>
<dbReference type="PRINTS" id="PR00080">
    <property type="entry name" value="SDRFAMILY"/>
</dbReference>
<dbReference type="Pfam" id="PF00106">
    <property type="entry name" value="adh_short"/>
    <property type="match status" value="1"/>
</dbReference>
<dbReference type="EMBL" id="SUMF01000027">
    <property type="protein sequence ID" value="TJZ67462.1"/>
    <property type="molecule type" value="Genomic_DNA"/>
</dbReference>
<dbReference type="GO" id="GO:0008667">
    <property type="term" value="F:2,3-dihydro-2,3-dihydroxybenzoate dehydrogenase activity"/>
    <property type="evidence" value="ECO:0007669"/>
    <property type="project" value="InterPro"/>
</dbReference>
<dbReference type="GO" id="GO:0016616">
    <property type="term" value="F:oxidoreductase activity, acting on the CH-OH group of donors, NAD or NADP as acceptor"/>
    <property type="evidence" value="ECO:0007669"/>
    <property type="project" value="UniProtKB-ARBA"/>
</dbReference>
<gene>
    <name evidence="5" type="ORF">FAZ21_16355</name>
</gene>
<dbReference type="PRINTS" id="PR01397">
    <property type="entry name" value="DHBDHDRGNASE"/>
</dbReference>
<evidence type="ECO:0000313" key="5">
    <source>
        <dbReference type="EMBL" id="TJZ67462.1"/>
    </source>
</evidence>
<dbReference type="AlphaFoldDB" id="A0A4U0PJS0"/>
<dbReference type="InterPro" id="IPR020904">
    <property type="entry name" value="Sc_DH/Rdtase_CS"/>
</dbReference>
<comment type="similarity">
    <text evidence="1 3">Belongs to the short-chain dehydrogenases/reductases (SDR) family.</text>
</comment>
<organism evidence="5 6">
    <name type="scientific">Chitiniphilus eburneus</name>
    <dbReference type="NCBI Taxonomy" id="2571148"/>
    <lineage>
        <taxon>Bacteria</taxon>
        <taxon>Pseudomonadati</taxon>
        <taxon>Pseudomonadota</taxon>
        <taxon>Betaproteobacteria</taxon>
        <taxon>Neisseriales</taxon>
        <taxon>Chitinibacteraceae</taxon>
        <taxon>Chitiniphilus</taxon>
    </lineage>
</organism>
<evidence type="ECO:0000259" key="4">
    <source>
        <dbReference type="SMART" id="SM00822"/>
    </source>
</evidence>
<evidence type="ECO:0000256" key="2">
    <source>
        <dbReference type="ARBA" id="ARBA00023002"/>
    </source>
</evidence>
<keyword evidence="6" id="KW-1185">Reference proteome</keyword>
<evidence type="ECO:0000256" key="3">
    <source>
        <dbReference type="RuleBase" id="RU000363"/>
    </source>
</evidence>
<proteinExistence type="inferred from homology"/>
<reference evidence="5 6" key="1">
    <citation type="submission" date="2019-04" db="EMBL/GenBank/DDBJ databases">
        <title>Chitiniphilus eburnea sp. nov., a novel chitinolytic bacterium isolated from aquaculture sludge.</title>
        <authorList>
            <person name="Sheng M."/>
        </authorList>
    </citation>
    <scope>NUCLEOTIDE SEQUENCE [LARGE SCALE GENOMIC DNA]</scope>
    <source>
        <strain evidence="5 6">HX-2-15</strain>
    </source>
</reference>
<keyword evidence="2" id="KW-0560">Oxidoreductase</keyword>
<dbReference type="InterPro" id="IPR003560">
    <property type="entry name" value="DHB_DH"/>
</dbReference>
<comment type="caution">
    <text evidence="5">The sequence shown here is derived from an EMBL/GenBank/DDBJ whole genome shotgun (WGS) entry which is preliminary data.</text>
</comment>
<evidence type="ECO:0000313" key="6">
    <source>
        <dbReference type="Proteomes" id="UP000310016"/>
    </source>
</evidence>
<dbReference type="FunFam" id="3.40.50.720:FF:000084">
    <property type="entry name" value="Short-chain dehydrogenase reductase"/>
    <property type="match status" value="1"/>
</dbReference>
<dbReference type="PANTHER" id="PTHR42760:SF115">
    <property type="entry name" value="3-OXOACYL-[ACYL-CARRIER-PROTEIN] REDUCTASE FABG"/>
    <property type="match status" value="1"/>
</dbReference>
<dbReference type="Proteomes" id="UP000310016">
    <property type="component" value="Unassembled WGS sequence"/>
</dbReference>
<dbReference type="OrthoDB" id="156828at2"/>
<dbReference type="InterPro" id="IPR002347">
    <property type="entry name" value="SDR_fam"/>
</dbReference>
<sequence>MEAAMQTPQRFSNRAVLVTGAAQGIGAAIARQLLAEGAVVHAVDRNGTALAQWLETQSPAPGRLFGHVLDIGQPAAVRDTVATIDAAGPLYGLVNCAGVLSPASLLDTAAEDWLHTFEVNVHGTFHVSQAVARWMVGRGEGAIVTVASNAGLTPRVDMGAYCASKAAAAMFTRCLGLELGRHGIRCNVVSPGSTRTPMLQSLLDDNADATRWLIDGDPARYRTGIPLRKVAEPTDIARGVAFLLSPDAGHITLQNLVIDGGATFA</sequence>
<dbReference type="GO" id="GO:0019290">
    <property type="term" value="P:siderophore biosynthetic process"/>
    <property type="evidence" value="ECO:0007669"/>
    <property type="project" value="InterPro"/>
</dbReference>
<evidence type="ECO:0000256" key="1">
    <source>
        <dbReference type="ARBA" id="ARBA00006484"/>
    </source>
</evidence>
<accession>A0A4U0PJS0</accession>
<dbReference type="PANTHER" id="PTHR42760">
    <property type="entry name" value="SHORT-CHAIN DEHYDROGENASES/REDUCTASES FAMILY MEMBER"/>
    <property type="match status" value="1"/>
</dbReference>
<dbReference type="InterPro" id="IPR036291">
    <property type="entry name" value="NAD(P)-bd_dom_sf"/>
</dbReference>
<protein>
    <submittedName>
        <fullName evidence="5">SDR family oxidoreductase</fullName>
    </submittedName>
</protein>
<feature type="domain" description="Ketoreductase" evidence="4">
    <location>
        <begin position="14"/>
        <end position="192"/>
    </location>
</feature>
<dbReference type="Gene3D" id="3.40.50.720">
    <property type="entry name" value="NAD(P)-binding Rossmann-like Domain"/>
    <property type="match status" value="1"/>
</dbReference>
<dbReference type="InterPro" id="IPR057326">
    <property type="entry name" value="KR_dom"/>
</dbReference>
<dbReference type="SMART" id="SM00822">
    <property type="entry name" value="PKS_KR"/>
    <property type="match status" value="1"/>
</dbReference>
<dbReference type="PROSITE" id="PS00061">
    <property type="entry name" value="ADH_SHORT"/>
    <property type="match status" value="1"/>
</dbReference>